<feature type="compositionally biased region" description="Basic and acidic residues" evidence="1">
    <location>
        <begin position="65"/>
        <end position="81"/>
    </location>
</feature>
<feature type="region of interest" description="Disordered" evidence="1">
    <location>
        <begin position="30"/>
        <end position="83"/>
    </location>
</feature>
<feature type="compositionally biased region" description="Basic and acidic residues" evidence="1">
    <location>
        <begin position="238"/>
        <end position="248"/>
    </location>
</feature>
<organism evidence="2 3">
    <name type="scientific">Protopolystoma xenopodis</name>
    <dbReference type="NCBI Taxonomy" id="117903"/>
    <lineage>
        <taxon>Eukaryota</taxon>
        <taxon>Metazoa</taxon>
        <taxon>Spiralia</taxon>
        <taxon>Lophotrochozoa</taxon>
        <taxon>Platyhelminthes</taxon>
        <taxon>Monogenea</taxon>
        <taxon>Polyopisthocotylea</taxon>
        <taxon>Polystomatidea</taxon>
        <taxon>Polystomatidae</taxon>
        <taxon>Protopolystoma</taxon>
    </lineage>
</organism>
<sequence>MSRYSGDISHETDCTLMLSNSAGTSAIACTNGGSSNGRSDAPSGWKFTGPGMRRQASVSNTADELLSRHGKNEDQVKSKEASEEEVDALSGRWRPELQRRVSRAELFADELALPLGWTESLVSMTADGQSISDSDDDSNIYHTGWCARTAPSHPMEKSPSLSHLVTSCGGLEYEASGPRDILYHSLNFSASTSTHTSSSSSSSTPPFSRCPSPGPVASSATVSLRPLAPPALSPIEGDEGRLLHQAREKVKRKKHKKSMALQDPDRASVLSETKP</sequence>
<evidence type="ECO:0000256" key="1">
    <source>
        <dbReference type="SAM" id="MobiDB-lite"/>
    </source>
</evidence>
<evidence type="ECO:0000313" key="3">
    <source>
        <dbReference type="Proteomes" id="UP000784294"/>
    </source>
</evidence>
<keyword evidence="3" id="KW-1185">Reference proteome</keyword>
<feature type="region of interest" description="Disordered" evidence="1">
    <location>
        <begin position="192"/>
        <end position="275"/>
    </location>
</feature>
<accession>A0A448X715</accession>
<reference evidence="2" key="1">
    <citation type="submission" date="2018-11" db="EMBL/GenBank/DDBJ databases">
        <authorList>
            <consortium name="Pathogen Informatics"/>
        </authorList>
    </citation>
    <scope>NUCLEOTIDE SEQUENCE</scope>
</reference>
<dbReference type="Proteomes" id="UP000784294">
    <property type="component" value="Unassembled WGS sequence"/>
</dbReference>
<gene>
    <name evidence="2" type="ORF">PXEA_LOCUS23192</name>
</gene>
<feature type="compositionally biased region" description="Basic residues" evidence="1">
    <location>
        <begin position="249"/>
        <end position="258"/>
    </location>
</feature>
<feature type="compositionally biased region" description="Low complexity" evidence="1">
    <location>
        <begin position="192"/>
        <end position="211"/>
    </location>
</feature>
<comment type="caution">
    <text evidence="2">The sequence shown here is derived from an EMBL/GenBank/DDBJ whole genome shotgun (WGS) entry which is preliminary data.</text>
</comment>
<name>A0A448X715_9PLAT</name>
<proteinExistence type="predicted"/>
<evidence type="ECO:0000313" key="2">
    <source>
        <dbReference type="EMBL" id="VEL29752.1"/>
    </source>
</evidence>
<dbReference type="AlphaFoldDB" id="A0A448X715"/>
<dbReference type="EMBL" id="CAAALY010105884">
    <property type="protein sequence ID" value="VEL29752.1"/>
    <property type="molecule type" value="Genomic_DNA"/>
</dbReference>
<dbReference type="PROSITE" id="PS51257">
    <property type="entry name" value="PROKAR_LIPOPROTEIN"/>
    <property type="match status" value="1"/>
</dbReference>
<protein>
    <submittedName>
        <fullName evidence="2">Uncharacterized protein</fullName>
    </submittedName>
</protein>